<dbReference type="PANTHER" id="PTHR48041">
    <property type="entry name" value="ABC TRANSPORTER G FAMILY MEMBER 28"/>
    <property type="match status" value="1"/>
</dbReference>
<accession>A0A1I6DKH0</accession>
<feature type="transmembrane region" description="Helical" evidence="9">
    <location>
        <begin position="442"/>
        <end position="461"/>
    </location>
</feature>
<organism evidence="12 13">
    <name type="scientific">Lentzea waywayandensis</name>
    <dbReference type="NCBI Taxonomy" id="84724"/>
    <lineage>
        <taxon>Bacteria</taxon>
        <taxon>Bacillati</taxon>
        <taxon>Actinomycetota</taxon>
        <taxon>Actinomycetes</taxon>
        <taxon>Pseudonocardiales</taxon>
        <taxon>Pseudonocardiaceae</taxon>
        <taxon>Lentzea</taxon>
    </lineage>
</organism>
<evidence type="ECO:0000256" key="4">
    <source>
        <dbReference type="ARBA" id="ARBA00022692"/>
    </source>
</evidence>
<dbReference type="Pfam" id="PF00005">
    <property type="entry name" value="ABC_tran"/>
    <property type="match status" value="1"/>
</dbReference>
<dbReference type="PROSITE" id="PS50006">
    <property type="entry name" value="FHA_DOMAIN"/>
    <property type="match status" value="2"/>
</dbReference>
<dbReference type="InterPro" id="IPR003593">
    <property type="entry name" value="AAA+_ATPase"/>
</dbReference>
<evidence type="ECO:0000259" key="11">
    <source>
        <dbReference type="PROSITE" id="PS50893"/>
    </source>
</evidence>
<keyword evidence="5" id="KW-0547">Nucleotide-binding</keyword>
<reference evidence="13" key="1">
    <citation type="submission" date="2016-10" db="EMBL/GenBank/DDBJ databases">
        <authorList>
            <person name="Varghese N."/>
            <person name="Submissions S."/>
        </authorList>
    </citation>
    <scope>NUCLEOTIDE SEQUENCE [LARGE SCALE GENOMIC DNA]</scope>
    <source>
        <strain evidence="13">DSM 44232</strain>
    </source>
</reference>
<gene>
    <name evidence="12" type="ORF">SAMN04488564_102905</name>
</gene>
<dbReference type="PROSITE" id="PS50893">
    <property type="entry name" value="ABC_TRANSPORTER_2"/>
    <property type="match status" value="1"/>
</dbReference>
<feature type="transmembrane region" description="Helical" evidence="9">
    <location>
        <begin position="523"/>
        <end position="546"/>
    </location>
</feature>
<feature type="transmembrane region" description="Helical" evidence="9">
    <location>
        <begin position="566"/>
        <end position="586"/>
    </location>
</feature>
<keyword evidence="13" id="KW-1185">Reference proteome</keyword>
<dbReference type="Pfam" id="PF01061">
    <property type="entry name" value="ABC2_membrane"/>
    <property type="match status" value="1"/>
</dbReference>
<dbReference type="InterPro" id="IPR013525">
    <property type="entry name" value="ABC2_TM"/>
</dbReference>
<evidence type="ECO:0000313" key="12">
    <source>
        <dbReference type="EMBL" id="SFR05867.1"/>
    </source>
</evidence>
<feature type="transmembrane region" description="Helical" evidence="9">
    <location>
        <begin position="481"/>
        <end position="502"/>
    </location>
</feature>
<dbReference type="SUPFAM" id="SSF52540">
    <property type="entry name" value="P-loop containing nucleoside triphosphate hydrolases"/>
    <property type="match status" value="1"/>
</dbReference>
<evidence type="ECO:0000256" key="5">
    <source>
        <dbReference type="ARBA" id="ARBA00022741"/>
    </source>
</evidence>
<dbReference type="InterPro" id="IPR027417">
    <property type="entry name" value="P-loop_NTPase"/>
</dbReference>
<protein>
    <submittedName>
        <fullName evidence="12">ABC-type multidrug transport system, ATPase component</fullName>
    </submittedName>
</protein>
<feature type="domain" description="FHA" evidence="10">
    <location>
        <begin position="71"/>
        <end position="120"/>
    </location>
</feature>
<dbReference type="SMART" id="SM00240">
    <property type="entry name" value="FHA"/>
    <property type="match status" value="2"/>
</dbReference>
<evidence type="ECO:0000256" key="9">
    <source>
        <dbReference type="SAM" id="Phobius"/>
    </source>
</evidence>
<evidence type="ECO:0000256" key="8">
    <source>
        <dbReference type="ARBA" id="ARBA00023136"/>
    </source>
</evidence>
<keyword evidence="4 9" id="KW-0812">Transmembrane</keyword>
<comment type="subcellular location">
    <subcellularLocation>
        <location evidence="1">Membrane</location>
        <topology evidence="1">Multi-pass membrane protein</topology>
    </subcellularLocation>
</comment>
<dbReference type="InterPro" id="IPR017871">
    <property type="entry name" value="ABC_transporter-like_CS"/>
</dbReference>
<dbReference type="Proteomes" id="UP000198583">
    <property type="component" value="Unassembled WGS sequence"/>
</dbReference>
<evidence type="ECO:0000313" key="13">
    <source>
        <dbReference type="Proteomes" id="UP000198583"/>
    </source>
</evidence>
<keyword evidence="2" id="KW-0813">Transport</keyword>
<dbReference type="InterPro" id="IPR003439">
    <property type="entry name" value="ABC_transporter-like_ATP-bd"/>
</dbReference>
<dbReference type="PANTHER" id="PTHR48041:SF139">
    <property type="entry name" value="PROTEIN SCARLET"/>
    <property type="match status" value="1"/>
</dbReference>
<dbReference type="GO" id="GO:0140359">
    <property type="term" value="F:ABC-type transporter activity"/>
    <property type="evidence" value="ECO:0007669"/>
    <property type="project" value="InterPro"/>
</dbReference>
<name>A0A1I6DKH0_9PSEU</name>
<keyword evidence="7 9" id="KW-1133">Transmembrane helix</keyword>
<feature type="domain" description="ABC transporter" evidence="11">
    <location>
        <begin position="156"/>
        <end position="388"/>
    </location>
</feature>
<dbReference type="AlphaFoldDB" id="A0A1I6DKH0"/>
<feature type="domain" description="FHA" evidence="10">
    <location>
        <begin position="1"/>
        <end position="38"/>
    </location>
</feature>
<keyword evidence="6" id="KW-0067">ATP-binding</keyword>
<evidence type="ECO:0000256" key="1">
    <source>
        <dbReference type="ARBA" id="ARBA00004141"/>
    </source>
</evidence>
<dbReference type="InterPro" id="IPR050352">
    <property type="entry name" value="ABCG_transporters"/>
</dbReference>
<dbReference type="InterPro" id="IPR000253">
    <property type="entry name" value="FHA_dom"/>
</dbReference>
<evidence type="ECO:0000256" key="2">
    <source>
        <dbReference type="ARBA" id="ARBA00022448"/>
    </source>
</evidence>
<dbReference type="PROSITE" id="PS00211">
    <property type="entry name" value="ABC_TRANSPORTER_1"/>
    <property type="match status" value="1"/>
</dbReference>
<dbReference type="Gene3D" id="2.60.200.20">
    <property type="match status" value="2"/>
</dbReference>
<dbReference type="CDD" id="cd00060">
    <property type="entry name" value="FHA"/>
    <property type="match status" value="1"/>
</dbReference>
<dbReference type="GO" id="GO:0016887">
    <property type="term" value="F:ATP hydrolysis activity"/>
    <property type="evidence" value="ECO:0007669"/>
    <property type="project" value="InterPro"/>
</dbReference>
<evidence type="ECO:0000256" key="3">
    <source>
        <dbReference type="ARBA" id="ARBA00022553"/>
    </source>
</evidence>
<evidence type="ECO:0000256" key="6">
    <source>
        <dbReference type="ARBA" id="ARBA00022840"/>
    </source>
</evidence>
<proteinExistence type="predicted"/>
<dbReference type="STRING" id="84724.SAMN04488564_102905"/>
<dbReference type="GO" id="GO:0016020">
    <property type="term" value="C:membrane"/>
    <property type="evidence" value="ECO:0007669"/>
    <property type="project" value="UniProtKB-SubCell"/>
</dbReference>
<feature type="transmembrane region" description="Helical" evidence="9">
    <location>
        <begin position="659"/>
        <end position="680"/>
    </location>
</feature>
<keyword evidence="3" id="KW-0597">Phosphoprotein</keyword>
<dbReference type="SMART" id="SM00382">
    <property type="entry name" value="AAA"/>
    <property type="match status" value="1"/>
</dbReference>
<evidence type="ECO:0000259" key="10">
    <source>
        <dbReference type="PROSITE" id="PS50006"/>
    </source>
</evidence>
<dbReference type="GO" id="GO:0005524">
    <property type="term" value="F:ATP binding"/>
    <property type="evidence" value="ECO:0007669"/>
    <property type="project" value="UniProtKB-KW"/>
</dbReference>
<dbReference type="EMBL" id="FOYL01000002">
    <property type="protein sequence ID" value="SFR05867.1"/>
    <property type="molecule type" value="Genomic_DNA"/>
</dbReference>
<dbReference type="SUPFAM" id="SSF49879">
    <property type="entry name" value="SMAD/FHA domain"/>
    <property type="match status" value="2"/>
</dbReference>
<dbReference type="InterPro" id="IPR008984">
    <property type="entry name" value="SMAD_FHA_dom_sf"/>
</dbReference>
<feature type="transmembrane region" description="Helical" evidence="9">
    <location>
        <begin position="593"/>
        <end position="613"/>
    </location>
</feature>
<evidence type="ECO:0000256" key="7">
    <source>
        <dbReference type="ARBA" id="ARBA00022989"/>
    </source>
</evidence>
<keyword evidence="8 9" id="KW-0472">Membrane</keyword>
<dbReference type="Gene3D" id="3.40.50.300">
    <property type="entry name" value="P-loop containing nucleotide triphosphate hydrolases"/>
    <property type="match status" value="1"/>
</dbReference>
<dbReference type="Pfam" id="PF00498">
    <property type="entry name" value="FHA"/>
    <property type="match status" value="2"/>
</dbReference>
<sequence length="689" mass="72833">MVEDPAVSRHHLRVEYDNGWVLRDHGSAGGTWVDGRQVREQRIAGELVVRLSGEVEVVFRCGTATPPSGVISIGRAAGNDLVLADPMVSRRHATARYTGDGWRVSDLGSANPVLHNGEPIAADALVSSGDLLTFGSTDVIVTPVGLTSLPGAKQHLVVDDVGFTLPSGQPLLSGVSLDVRPGELVAVVGPSGAGKSTLLKVLTGTLVPTHGHVSYDGLDVHEHPAVRERIGVVPQKDVMHVRLSARRVLAYAAKLRLPADTMRRERNDVVAAALAQVDLTAQARTTVRRLSGGQQKRVSIAMELLTSPPLLLLDEPTSGLDPWLDKQIMTSLRTVADTGRSVVVVTHNPDNLAQCDRILVLAPGGVPFFLGAPDDLRVRFGAASWADIFEAAASRPVPTGVGAPERRVAASVPRSVATPRTMWRQLVTLVSRHTRLILADPGYAAFLLLIPLLLAGLALAVPGEAGLGPPGAADLTEPTQMLVLLFVGAAFTGGACGAREIVAERAIFLRERAAGLRPRAYGLSKLLMFGVIVAVQAVLLVAGTLAVKPGPADAVLLGHPAVELIVAVWLTAFASCALSLVVSAWVKSSEQVMPLLVVLVMAQLVLCGGMIPVTDRPVLEQLSWLAPARWGYAAGASTVDVRAHVPGLPAEPLWRHEPLWWLLSAGVLLAMTVPLAALLVRRAGRVRAE</sequence>